<reference evidence="2" key="1">
    <citation type="submission" date="2021-01" db="EMBL/GenBank/DDBJ databases">
        <authorList>
            <person name="Corre E."/>
            <person name="Pelletier E."/>
            <person name="Niang G."/>
            <person name="Scheremetjew M."/>
            <person name="Finn R."/>
            <person name="Kale V."/>
            <person name="Holt S."/>
            <person name="Cochrane G."/>
            <person name="Meng A."/>
            <person name="Brown T."/>
            <person name="Cohen L."/>
        </authorList>
    </citation>
    <scope>NUCLEOTIDE SEQUENCE</scope>
    <source>
        <strain evidence="2">CCMP1594</strain>
    </source>
</reference>
<evidence type="ECO:0000313" key="2">
    <source>
        <dbReference type="EMBL" id="CAE0812844.1"/>
    </source>
</evidence>
<feature type="compositionally biased region" description="Basic residues" evidence="1">
    <location>
        <begin position="88"/>
        <end position="101"/>
    </location>
</feature>
<organism evidence="2">
    <name type="scientific">Eutreptiella gymnastica</name>
    <dbReference type="NCBI Taxonomy" id="73025"/>
    <lineage>
        <taxon>Eukaryota</taxon>
        <taxon>Discoba</taxon>
        <taxon>Euglenozoa</taxon>
        <taxon>Euglenida</taxon>
        <taxon>Spirocuta</taxon>
        <taxon>Euglenophyceae</taxon>
        <taxon>Eutreptiales</taxon>
        <taxon>Eutreptiaceae</taxon>
        <taxon>Eutreptiella</taxon>
    </lineage>
</organism>
<feature type="region of interest" description="Disordered" evidence="1">
    <location>
        <begin position="84"/>
        <end position="109"/>
    </location>
</feature>
<gene>
    <name evidence="2" type="ORF">EGYM00163_LOCUS23995</name>
</gene>
<evidence type="ECO:0000256" key="1">
    <source>
        <dbReference type="SAM" id="MobiDB-lite"/>
    </source>
</evidence>
<dbReference type="AlphaFoldDB" id="A0A7S4FTD3"/>
<proteinExistence type="predicted"/>
<accession>A0A7S4FTD3</accession>
<sequence>MKVEHWGGLGSQFHAHCALAWAERRPWNPNAGHTISLAHATCPRRMCTACAPRTSSQTVCLYVSRCPKMQQDAFHTGLRRISIQAAGKRARTTPTHKPRPVRHPESSAA</sequence>
<name>A0A7S4FTD3_9EUGL</name>
<dbReference type="EMBL" id="HBJA01068128">
    <property type="protein sequence ID" value="CAE0812844.1"/>
    <property type="molecule type" value="Transcribed_RNA"/>
</dbReference>
<protein>
    <submittedName>
        <fullName evidence="2">Uncharacterized protein</fullName>
    </submittedName>
</protein>